<feature type="coiled-coil region" evidence="4">
    <location>
        <begin position="269"/>
        <end position="303"/>
    </location>
</feature>
<feature type="region of interest" description="Disordered" evidence="5">
    <location>
        <begin position="505"/>
        <end position="566"/>
    </location>
</feature>
<evidence type="ECO:0000313" key="9">
    <source>
        <dbReference type="Proteomes" id="UP000247702"/>
    </source>
</evidence>
<feature type="compositionally biased region" description="Basic and acidic residues" evidence="5">
    <location>
        <begin position="520"/>
        <end position="535"/>
    </location>
</feature>
<organism evidence="7 9">
    <name type="scientific">Rhizophagus clarus</name>
    <dbReference type="NCBI Taxonomy" id="94130"/>
    <lineage>
        <taxon>Eukaryota</taxon>
        <taxon>Fungi</taxon>
        <taxon>Fungi incertae sedis</taxon>
        <taxon>Mucoromycota</taxon>
        <taxon>Glomeromycotina</taxon>
        <taxon>Glomeromycetes</taxon>
        <taxon>Glomerales</taxon>
        <taxon>Glomeraceae</taxon>
        <taxon>Rhizophagus</taxon>
    </lineage>
</organism>
<dbReference type="EMBL" id="BEXD01003915">
    <property type="protein sequence ID" value="GBC03922.1"/>
    <property type="molecule type" value="Genomic_DNA"/>
</dbReference>
<dbReference type="InterPro" id="IPR028012">
    <property type="entry name" value="Rua1_C"/>
</dbReference>
<dbReference type="Proteomes" id="UP000247702">
    <property type="component" value="Unassembled WGS sequence"/>
</dbReference>
<protein>
    <submittedName>
        <fullName evidence="8">Conserved fungal protein</fullName>
    </submittedName>
</protein>
<feature type="domain" description="Zinc finger PHD-type" evidence="6">
    <location>
        <begin position="86"/>
        <end position="137"/>
    </location>
</feature>
<sequence>MYPINSTESLRGGQIHLKNDTGNGKIHNYSALSCQKTTPHYSNTTSFNNVEQSYARVVGQVYSGETVTTIYKDSQTFLNQGPTVCLCYFCRSALSPQDINSCISCASPNCNVYSHTGCLMKSGFHDPNRAWYCSKCMPLYENYSPPARLIEPLNNNIETNKTPPVNPLHLLLEASDQIQSNCRPQMNTITSLAESSSAPHIENNCISSQLITTNVGATIGNEKEQAEVLPSKFEYQYALCEEERNNTIRNLERTRTRQNQVTNALKESVARLTREHTKQLERYESLEKDNEKLNNALHKLKLALIPLAQEGQVLQILRKMTRNEDLQVQDIHQDNVLQLFLRLLSPSTVSSIVGTSLPKFYSSLYEKCQKCSKIGGHLISCISCHVIQHVACCSKGEKPSVETMDIQWLCINCKNASSKRKNCTDKNADTEVVSYNLLGDYKRIKVCNLVKESENKPKNSSPLHTISTQNLGHSGDEGVLSPQLTPHKVEINKVNITGQKQNFTDLALPNTPMSGDNESDDKSFKNKSSEMEIDVRSNQTELRLGSLDRAPPPDNGPEVTRQPARFDGDMYTPRWVRGVGKSKEGLCPHCEPTRWLKTKISAYWYHLNYQHGISSITGRPFAQPTAERVNKKTGMKEALCHKCNKWILNQSPRDKDVLVPEIYWYKHAQKCHHTGS</sequence>
<evidence type="ECO:0000256" key="1">
    <source>
        <dbReference type="ARBA" id="ARBA00022723"/>
    </source>
</evidence>
<dbReference type="Proteomes" id="UP000615446">
    <property type="component" value="Unassembled WGS sequence"/>
</dbReference>
<keyword evidence="1" id="KW-0479">Metal-binding</keyword>
<comment type="caution">
    <text evidence="7">The sequence shown here is derived from an EMBL/GenBank/DDBJ whole genome shotgun (WGS) entry which is preliminary data.</text>
</comment>
<dbReference type="PANTHER" id="PTHR28125:SF3">
    <property type="entry name" value="TRANSCRIPTION REGULATOR RUA1 C-TERMINAL DOMAIN-CONTAINING PROTEIN"/>
    <property type="match status" value="1"/>
</dbReference>
<evidence type="ECO:0000259" key="6">
    <source>
        <dbReference type="SMART" id="SM00249"/>
    </source>
</evidence>
<dbReference type="AlphaFoldDB" id="A0A2Z6S5F9"/>
<evidence type="ECO:0000313" key="8">
    <source>
        <dbReference type="EMBL" id="GES91294.1"/>
    </source>
</evidence>
<dbReference type="InterPro" id="IPR011011">
    <property type="entry name" value="Znf_FYVE_PHD"/>
</dbReference>
<feature type="region of interest" description="Disordered" evidence="5">
    <location>
        <begin position="454"/>
        <end position="481"/>
    </location>
</feature>
<keyword evidence="2" id="KW-0863">Zinc-finger</keyword>
<evidence type="ECO:0000256" key="2">
    <source>
        <dbReference type="ARBA" id="ARBA00022771"/>
    </source>
</evidence>
<dbReference type="SMART" id="SM00249">
    <property type="entry name" value="PHD"/>
    <property type="match status" value="2"/>
</dbReference>
<dbReference type="OrthoDB" id="5595379at2759"/>
<dbReference type="Pfam" id="PF14616">
    <property type="entry name" value="Rua1_C"/>
    <property type="match status" value="1"/>
</dbReference>
<accession>A0A2Z6S5F9</accession>
<evidence type="ECO:0000256" key="3">
    <source>
        <dbReference type="ARBA" id="ARBA00022833"/>
    </source>
</evidence>
<keyword evidence="4" id="KW-0175">Coiled coil</keyword>
<feature type="compositionally biased region" description="Polar residues" evidence="5">
    <location>
        <begin position="458"/>
        <end position="472"/>
    </location>
</feature>
<evidence type="ECO:0000256" key="5">
    <source>
        <dbReference type="SAM" id="MobiDB-lite"/>
    </source>
</evidence>
<evidence type="ECO:0000256" key="4">
    <source>
        <dbReference type="SAM" id="Coils"/>
    </source>
</evidence>
<reference evidence="7 9" key="1">
    <citation type="submission" date="2017-11" db="EMBL/GenBank/DDBJ databases">
        <title>The genome of Rhizophagus clarus HR1 reveals common genetic basis of auxotrophy among arbuscular mycorrhizal fungi.</title>
        <authorList>
            <person name="Kobayashi Y."/>
        </authorList>
    </citation>
    <scope>NUCLEOTIDE SEQUENCE [LARGE SCALE GENOMIC DNA]</scope>
    <source>
        <strain evidence="7 9">HR1</strain>
    </source>
</reference>
<dbReference type="STRING" id="94130.A0A2Z6S5F9"/>
<reference evidence="8" key="2">
    <citation type="submission" date="2019-10" db="EMBL/GenBank/DDBJ databases">
        <title>Conservation and host-specific expression of non-tandemly repeated heterogenous ribosome RNA gene in arbuscular mycorrhizal fungi.</title>
        <authorList>
            <person name="Maeda T."/>
            <person name="Kobayashi Y."/>
            <person name="Nakagawa T."/>
            <person name="Ezawa T."/>
            <person name="Yamaguchi K."/>
            <person name="Bino T."/>
            <person name="Nishimoto Y."/>
            <person name="Shigenobu S."/>
            <person name="Kawaguchi M."/>
        </authorList>
    </citation>
    <scope>NUCLEOTIDE SEQUENCE</scope>
    <source>
        <strain evidence="8">HR1</strain>
    </source>
</reference>
<proteinExistence type="predicted"/>
<feature type="domain" description="Zinc finger PHD-type" evidence="6">
    <location>
        <begin position="367"/>
        <end position="414"/>
    </location>
</feature>
<dbReference type="PANTHER" id="PTHR28125">
    <property type="entry name" value="MEIOTIC EXPRESSION UP-REGULATED PROTEIN 26"/>
    <property type="match status" value="1"/>
</dbReference>
<keyword evidence="9" id="KW-1185">Reference proteome</keyword>
<dbReference type="SUPFAM" id="SSF57903">
    <property type="entry name" value="FYVE/PHD zinc finger"/>
    <property type="match status" value="2"/>
</dbReference>
<name>A0A2Z6S5F9_9GLOM</name>
<dbReference type="EMBL" id="BLAL01000199">
    <property type="protein sequence ID" value="GES91294.1"/>
    <property type="molecule type" value="Genomic_DNA"/>
</dbReference>
<dbReference type="GO" id="GO:0008270">
    <property type="term" value="F:zinc ion binding"/>
    <property type="evidence" value="ECO:0007669"/>
    <property type="project" value="UniProtKB-KW"/>
</dbReference>
<dbReference type="InterPro" id="IPR001965">
    <property type="entry name" value="Znf_PHD"/>
</dbReference>
<evidence type="ECO:0000313" key="7">
    <source>
        <dbReference type="EMBL" id="GBC03922.1"/>
    </source>
</evidence>
<keyword evidence="3" id="KW-0862">Zinc</keyword>
<gene>
    <name evidence="8" type="ORF">RCL2_001812500</name>
    <name evidence="7" type="ORF">RclHR1_00540032</name>
</gene>
<dbReference type="CDD" id="cd15489">
    <property type="entry name" value="PHD_SF"/>
    <property type="match status" value="1"/>
</dbReference>